<feature type="chain" id="PRO_5009163043" evidence="2">
    <location>
        <begin position="21"/>
        <end position="550"/>
    </location>
</feature>
<feature type="compositionally biased region" description="Polar residues" evidence="1">
    <location>
        <begin position="218"/>
        <end position="228"/>
    </location>
</feature>
<keyword evidence="4" id="KW-1185">Reference proteome</keyword>
<evidence type="ECO:0000313" key="3">
    <source>
        <dbReference type="EMBL" id="ODV86659.1"/>
    </source>
</evidence>
<sequence length="550" mass="60444">MLFLKSIILSIFLHLVRIQARDIITDDLATLNAIIADKRLHSSEYESLFSENDSIEIVTQFQSELQEMRRYYVSNDDLVSRFYDLVTDAPKFYETGLNSGQQSRVNALLPIVSTVYQNGETKATQTTNTKRAAATKIIQLNQKSPRRGSTTSTTEPSTSEAGLQSYSYKTVTKGGKTRTERFPLRTINAKSTTLVNTGTDEKTTTTSQTKRITRKTRGGNTSQASKIQSKPPAENTSTSSSSSQDTASNTKGINIVSTESVSSKKFPDTTHVEVHTESSSSEGHKNDHSFTGLEHITSTSPSSSSSTLSPSSTSLSSASSSSLPSSSSQNPSSTSSILPASSISQHTPTSTKTLSQASTLSSQTTKFNNVTITYPVTYQTLDYQLPLASALIYDFYQNMDNYTSFVSKENNTAFSSSYSSVIERYATVDPFGLNDNDGQIMAVSYLQEMSDLCFQLPWLDRLVDLAGYLNGVKLINDYYKQVTDTSETTSVSTSSNSSSLVKTMDAIYSLNMDWVNEYSSGDGNEFVTQHYENDKVFTSMSSKYQQHVSM</sequence>
<gene>
    <name evidence="3" type="ORF">CANARDRAFT_113508</name>
</gene>
<feature type="compositionally biased region" description="Low complexity" evidence="1">
    <location>
        <begin position="147"/>
        <end position="160"/>
    </location>
</feature>
<feature type="compositionally biased region" description="Polar residues" evidence="1">
    <location>
        <begin position="161"/>
        <end position="170"/>
    </location>
</feature>
<reference evidence="4" key="1">
    <citation type="submission" date="2016-04" db="EMBL/GenBank/DDBJ databases">
        <title>Comparative genomics of biotechnologically important yeasts.</title>
        <authorList>
            <consortium name="DOE Joint Genome Institute"/>
            <person name="Riley R."/>
            <person name="Haridas S."/>
            <person name="Wolfe K.H."/>
            <person name="Lopes M.R."/>
            <person name="Hittinger C.T."/>
            <person name="Goker M."/>
            <person name="Salamov A."/>
            <person name="Wisecaver J."/>
            <person name="Long T.M."/>
            <person name="Aerts A.L."/>
            <person name="Barry K."/>
            <person name="Choi C."/>
            <person name="Clum A."/>
            <person name="Coughlan A.Y."/>
            <person name="Deshpande S."/>
            <person name="Douglass A.P."/>
            <person name="Hanson S.J."/>
            <person name="Klenk H.-P."/>
            <person name="Labutti K."/>
            <person name="Lapidus A."/>
            <person name="Lindquist E."/>
            <person name="Lipzen A."/>
            <person name="Meier-Kolthoff J.P."/>
            <person name="Ohm R.A."/>
            <person name="Otillar R.P."/>
            <person name="Pangilinan J."/>
            <person name="Peng Y."/>
            <person name="Rokas A."/>
            <person name="Rosa C.A."/>
            <person name="Scheuner C."/>
            <person name="Sibirny A.A."/>
            <person name="Slot J.C."/>
            <person name="Stielow J.B."/>
            <person name="Sun H."/>
            <person name="Kurtzman C.P."/>
            <person name="Blackwell M."/>
            <person name="Grigoriev I.V."/>
            <person name="Jeffries T.W."/>
        </authorList>
    </citation>
    <scope>NUCLEOTIDE SEQUENCE [LARGE SCALE GENOMIC DNA]</scope>
    <source>
        <strain evidence="4">NRRL YB-2248</strain>
    </source>
</reference>
<proteinExistence type="predicted"/>
<keyword evidence="2" id="KW-0732">Signal</keyword>
<accession>A0A1E4T4H6</accession>
<dbReference type="EMBL" id="KV453849">
    <property type="protein sequence ID" value="ODV86659.1"/>
    <property type="molecule type" value="Genomic_DNA"/>
</dbReference>
<feature type="compositionally biased region" description="Low complexity" evidence="1">
    <location>
        <begin position="236"/>
        <end position="250"/>
    </location>
</feature>
<dbReference type="Proteomes" id="UP000094801">
    <property type="component" value="Unassembled WGS sequence"/>
</dbReference>
<evidence type="ECO:0000256" key="2">
    <source>
        <dbReference type="SAM" id="SignalP"/>
    </source>
</evidence>
<feature type="region of interest" description="Disordered" evidence="1">
    <location>
        <begin position="139"/>
        <end position="358"/>
    </location>
</feature>
<evidence type="ECO:0000256" key="1">
    <source>
        <dbReference type="SAM" id="MobiDB-lite"/>
    </source>
</evidence>
<protein>
    <submittedName>
        <fullName evidence="3">Uncharacterized protein</fullName>
    </submittedName>
</protein>
<feature type="compositionally biased region" description="Low complexity" evidence="1">
    <location>
        <begin position="297"/>
        <end position="358"/>
    </location>
</feature>
<evidence type="ECO:0000313" key="4">
    <source>
        <dbReference type="Proteomes" id="UP000094801"/>
    </source>
</evidence>
<feature type="compositionally biased region" description="Basic and acidic residues" evidence="1">
    <location>
        <begin position="265"/>
        <end position="288"/>
    </location>
</feature>
<name>A0A1E4T4H6_9ASCO</name>
<dbReference type="AlphaFoldDB" id="A0A1E4T4H6"/>
<feature type="signal peptide" evidence="2">
    <location>
        <begin position="1"/>
        <end position="20"/>
    </location>
</feature>
<dbReference type="STRING" id="983967.A0A1E4T4H6"/>
<feature type="compositionally biased region" description="Polar residues" evidence="1">
    <location>
        <begin position="251"/>
        <end position="263"/>
    </location>
</feature>
<organism evidence="3 4">
    <name type="scientific">[Candida] arabinofermentans NRRL YB-2248</name>
    <dbReference type="NCBI Taxonomy" id="983967"/>
    <lineage>
        <taxon>Eukaryota</taxon>
        <taxon>Fungi</taxon>
        <taxon>Dikarya</taxon>
        <taxon>Ascomycota</taxon>
        <taxon>Saccharomycotina</taxon>
        <taxon>Pichiomycetes</taxon>
        <taxon>Pichiales</taxon>
        <taxon>Pichiaceae</taxon>
        <taxon>Ogataea</taxon>
        <taxon>Ogataea/Candida clade</taxon>
    </lineage>
</organism>